<evidence type="ECO:0000256" key="1">
    <source>
        <dbReference type="ARBA" id="ARBA00004196"/>
    </source>
</evidence>
<evidence type="ECO:0000259" key="5">
    <source>
        <dbReference type="PROSITE" id="PS51352"/>
    </source>
</evidence>
<comment type="subcellular location">
    <subcellularLocation>
        <location evidence="1">Cell envelope</location>
    </subcellularLocation>
</comment>
<dbReference type="PANTHER" id="PTHR42852">
    <property type="entry name" value="THIOL:DISULFIDE INTERCHANGE PROTEIN DSBE"/>
    <property type="match status" value="1"/>
</dbReference>
<keyword evidence="7" id="KW-1185">Reference proteome</keyword>
<organism evidence="6 7">
    <name type="scientific">Chitinophaga chungangae</name>
    <dbReference type="NCBI Taxonomy" id="2821488"/>
    <lineage>
        <taxon>Bacteria</taxon>
        <taxon>Pseudomonadati</taxon>
        <taxon>Bacteroidota</taxon>
        <taxon>Chitinophagia</taxon>
        <taxon>Chitinophagales</taxon>
        <taxon>Chitinophagaceae</taxon>
        <taxon>Chitinophaga</taxon>
    </lineage>
</organism>
<dbReference type="InterPro" id="IPR036249">
    <property type="entry name" value="Thioredoxin-like_sf"/>
</dbReference>
<keyword evidence="4" id="KW-0676">Redox-active center</keyword>
<evidence type="ECO:0000256" key="4">
    <source>
        <dbReference type="ARBA" id="ARBA00023284"/>
    </source>
</evidence>
<feature type="domain" description="Thioredoxin" evidence="5">
    <location>
        <begin position="239"/>
        <end position="389"/>
    </location>
</feature>
<name>A0ABS3YM24_9BACT</name>
<dbReference type="Pfam" id="PF14289">
    <property type="entry name" value="DUF4369"/>
    <property type="match status" value="1"/>
</dbReference>
<dbReference type="Gene3D" id="3.40.30.10">
    <property type="entry name" value="Glutaredoxin"/>
    <property type="match status" value="1"/>
</dbReference>
<dbReference type="InterPro" id="IPR025380">
    <property type="entry name" value="DUF4369"/>
</dbReference>
<evidence type="ECO:0000313" key="6">
    <source>
        <dbReference type="EMBL" id="MBO9155124.1"/>
    </source>
</evidence>
<evidence type="ECO:0000256" key="3">
    <source>
        <dbReference type="ARBA" id="ARBA00023157"/>
    </source>
</evidence>
<evidence type="ECO:0000256" key="2">
    <source>
        <dbReference type="ARBA" id="ARBA00022748"/>
    </source>
</evidence>
<dbReference type="InterPro" id="IPR013766">
    <property type="entry name" value="Thioredoxin_domain"/>
</dbReference>
<comment type="caution">
    <text evidence="6">The sequence shown here is derived from an EMBL/GenBank/DDBJ whole genome shotgun (WGS) entry which is preliminary data.</text>
</comment>
<dbReference type="InterPro" id="IPR050553">
    <property type="entry name" value="Thioredoxin_ResA/DsbE_sf"/>
</dbReference>
<dbReference type="PROSITE" id="PS51352">
    <property type="entry name" value="THIOREDOXIN_2"/>
    <property type="match status" value="1"/>
</dbReference>
<reference evidence="7" key="1">
    <citation type="submission" date="2021-03" db="EMBL/GenBank/DDBJ databases">
        <title>Assistant Professor.</title>
        <authorList>
            <person name="Huq M.A."/>
        </authorList>
    </citation>
    <scope>NUCLEOTIDE SEQUENCE [LARGE SCALE GENOMIC DNA]</scope>
    <source>
        <strain evidence="7">MAH-28</strain>
    </source>
</reference>
<proteinExistence type="predicted"/>
<sequence length="390" mass="42984">MKQTILTILTLALGVNSYAQQNFTLDVQLKGQAGYKLNLSYIQHGQRKSDTAQILPDGTYRFTGTIAEPVVAVLFNSNPAARFQMSSGGMFIPGPLLELVLEPGNIRVTGASDVSYLAAVKGGPLNKELSSLKTNENPLVKEKWELTKKSAQVYREGDTALASKLRAKGNALQAKKDELRKSYIAKHPASFVSMYLLSGLYESYTPEQFEQAFGKLSPAYKNSFYGKYAAGKIESAKATALGRVSPDFTKKDMNGQLFTLSSLKGKYVLVDFWGSWCGPCRSSHPHMKSLYEKYKPKGLEIVGVAEEKSSDMTANENNWKKAIQSDGIPWVHVMNNYGKETNDLVQAYGVTGFPTKFLLDKEGKILFKLIGAGEEGDKELDAKLREILGE</sequence>
<keyword evidence="2" id="KW-0201">Cytochrome c-type biogenesis</keyword>
<dbReference type="PROSITE" id="PS00194">
    <property type="entry name" value="THIOREDOXIN_1"/>
    <property type="match status" value="1"/>
</dbReference>
<gene>
    <name evidence="6" type="ORF">J7I43_23050</name>
</gene>
<dbReference type="Proteomes" id="UP000679126">
    <property type="component" value="Unassembled WGS sequence"/>
</dbReference>
<evidence type="ECO:0000313" key="7">
    <source>
        <dbReference type="Proteomes" id="UP000679126"/>
    </source>
</evidence>
<dbReference type="PANTHER" id="PTHR42852:SF6">
    <property type="entry name" value="THIOL:DISULFIDE INTERCHANGE PROTEIN DSBE"/>
    <property type="match status" value="1"/>
</dbReference>
<protein>
    <submittedName>
        <fullName evidence="6">Redoxin family protein</fullName>
    </submittedName>
</protein>
<dbReference type="SUPFAM" id="SSF52833">
    <property type="entry name" value="Thioredoxin-like"/>
    <property type="match status" value="1"/>
</dbReference>
<keyword evidence="3" id="KW-1015">Disulfide bond</keyword>
<dbReference type="EMBL" id="JAGHKP010000004">
    <property type="protein sequence ID" value="MBO9155124.1"/>
    <property type="molecule type" value="Genomic_DNA"/>
</dbReference>
<accession>A0ABS3YM24</accession>
<dbReference type="InterPro" id="IPR013740">
    <property type="entry name" value="Redoxin"/>
</dbReference>
<dbReference type="Pfam" id="PF08534">
    <property type="entry name" value="Redoxin"/>
    <property type="match status" value="1"/>
</dbReference>
<dbReference type="RefSeq" id="WP_209148332.1">
    <property type="nucleotide sequence ID" value="NZ_JAGHKP010000004.1"/>
</dbReference>
<dbReference type="CDD" id="cd02966">
    <property type="entry name" value="TlpA_like_family"/>
    <property type="match status" value="1"/>
</dbReference>
<dbReference type="InterPro" id="IPR017937">
    <property type="entry name" value="Thioredoxin_CS"/>
</dbReference>